<dbReference type="KEGG" id="peo:AS203_11255"/>
<dbReference type="PANTHER" id="PTHR43690">
    <property type="entry name" value="NARDILYSIN"/>
    <property type="match status" value="1"/>
</dbReference>
<keyword evidence="4" id="KW-0479">Metal-binding</keyword>
<dbReference type="Gene3D" id="3.30.830.10">
    <property type="entry name" value="Metalloenzyme, LuxS/M16 peptidase-like"/>
    <property type="match status" value="4"/>
</dbReference>
<evidence type="ECO:0000256" key="3">
    <source>
        <dbReference type="ARBA" id="ARBA00022670"/>
    </source>
</evidence>
<evidence type="ECO:0000256" key="2">
    <source>
        <dbReference type="ARBA" id="ARBA00007261"/>
    </source>
</evidence>
<feature type="chain" id="PRO_5006601930" evidence="9">
    <location>
        <begin position="21"/>
        <end position="936"/>
    </location>
</feature>
<dbReference type="eggNOG" id="COG0612">
    <property type="taxonomic scope" value="Bacteria"/>
</dbReference>
<sequence length="936" mass="106692">MQRILFGLILYVLLPVVSSAQTVQQDNTYRVGKLKNGLTYYIRYNGKDPGMADFYIAQRVGSILEEPRQRGLAHFLEHMAFNGTVNYPGKDGRLGIVPWCETIGVKFGTNLNAYTSVDQTVYNISAVPVKCEAILDSTLLILHDWSHDLLLTDKEIDKERGVIHEEWRTRRAGKAAQRMMERVLPTVYQGTKYADCLPIGSMDIVDHFPYEDLRDYYRKWYRPDLQAIIVVGDIDINRVEAKIKQLFEPIPMPKSPAKRVYYPVTDNERMIVAVDRDREQPIILAHLYMKRAATNDDQKTTVRYQRDGYIESLVASMLNERLSELQHHADPPVLSATAHVGQFLVSRTKDAFSLSFGCRQENIRGSFDAVIAESERARRYGFTQTELQRAKAIRLKAAERRVKERDTRKNGYYVRTALRHFLESEPILSADENMQLTAQFDSNVTLAEVNAAAKQLISDRNQVLTVFAPDKEGLHIPTASEFEKYVLDAQARAYTPYQDTAVTQELITKHPVPGRILSERNYGKHGVKVLKLSNGIDVYVKQTDYNKDQITMRLFGEGGYSLYPDSDMVNCLLAVNAIKDAGVGRFKASTLRKMLASKVVSVDPSIEDDMQSIQGSSSVKDLKTMMELTYLYFTQPRKDSTAFRSLINRTRSFLTNREANPQVAYNDSLRTILFDNNPRVQPLKRSSLKHASYDRMMQIYRGCFSDASGFKMILTGNVDLQTLRPLLCQYIASLPATRQKKAVVNAHPPFRNADETRLFRKKMETPSALVSIFYNFSVPFTAKNDLILDMLGRVLTIAYTDSVREEKGGTYGVAVKPALEKDANPTAMVRISFRTDPQKYADLIPIVYRQMAHLATEGPDPVRLNKVKAFLLKNYSLNIVNNEYWYYILYNELQTGVDFHTGYESLVKSISPADIKQMARTLIHAHRRIEVTMMPE</sequence>
<dbReference type="Proteomes" id="UP000056252">
    <property type="component" value="Chromosome"/>
</dbReference>
<accession>A0A0S2KMS0</accession>
<evidence type="ECO:0000256" key="6">
    <source>
        <dbReference type="ARBA" id="ARBA00022833"/>
    </source>
</evidence>
<dbReference type="STRING" id="76123.AS203_11255"/>
<dbReference type="Pfam" id="PF05193">
    <property type="entry name" value="Peptidase_M16_C"/>
    <property type="match status" value="2"/>
</dbReference>
<feature type="domain" description="Peptidase M16 N-terminal" evidence="10">
    <location>
        <begin position="60"/>
        <end position="193"/>
    </location>
</feature>
<dbReference type="OrthoDB" id="9811314at2"/>
<keyword evidence="5" id="KW-0378">Hydrolase</keyword>
<keyword evidence="6" id="KW-0862">Zinc</keyword>
<keyword evidence="13" id="KW-1185">Reference proteome</keyword>
<dbReference type="RefSeq" id="WP_060544481.1">
    <property type="nucleotide sequence ID" value="NZ_CP013195.1"/>
</dbReference>
<dbReference type="SUPFAM" id="SSF63411">
    <property type="entry name" value="LuxS/MPP-like metallohydrolase"/>
    <property type="match status" value="4"/>
</dbReference>
<feature type="domain" description="Peptidase M16 C-terminal" evidence="11">
    <location>
        <begin position="692"/>
        <end position="869"/>
    </location>
</feature>
<evidence type="ECO:0000256" key="5">
    <source>
        <dbReference type="ARBA" id="ARBA00022801"/>
    </source>
</evidence>
<dbReference type="GO" id="GO:0006508">
    <property type="term" value="P:proteolysis"/>
    <property type="evidence" value="ECO:0007669"/>
    <property type="project" value="UniProtKB-KW"/>
</dbReference>
<evidence type="ECO:0000256" key="1">
    <source>
        <dbReference type="ARBA" id="ARBA00001947"/>
    </source>
</evidence>
<feature type="signal peptide" evidence="9">
    <location>
        <begin position="1"/>
        <end position="20"/>
    </location>
</feature>
<dbReference type="PROSITE" id="PS00143">
    <property type="entry name" value="INSULINASE"/>
    <property type="match status" value="1"/>
</dbReference>
<evidence type="ECO:0000256" key="9">
    <source>
        <dbReference type="SAM" id="SignalP"/>
    </source>
</evidence>
<keyword evidence="7" id="KW-0482">Metalloprotease</keyword>
<comment type="cofactor">
    <cofactor evidence="1">
        <name>Zn(2+)</name>
        <dbReference type="ChEBI" id="CHEBI:29105"/>
    </cofactor>
</comment>
<gene>
    <name evidence="12" type="ORF">AS203_11255</name>
</gene>
<evidence type="ECO:0000256" key="7">
    <source>
        <dbReference type="ARBA" id="ARBA00023049"/>
    </source>
</evidence>
<organism evidence="12 13">
    <name type="scientific">Hoylesella enoeca</name>
    <dbReference type="NCBI Taxonomy" id="76123"/>
    <lineage>
        <taxon>Bacteria</taxon>
        <taxon>Pseudomonadati</taxon>
        <taxon>Bacteroidota</taxon>
        <taxon>Bacteroidia</taxon>
        <taxon>Bacteroidales</taxon>
        <taxon>Prevotellaceae</taxon>
        <taxon>Hoylesella</taxon>
    </lineage>
</organism>
<name>A0A0S2KMS0_9BACT</name>
<dbReference type="PANTHER" id="PTHR43690:SF34">
    <property type="entry name" value="ZINC PROTEASE PQQL-LIKE"/>
    <property type="match status" value="1"/>
</dbReference>
<keyword evidence="3" id="KW-0645">Protease</keyword>
<evidence type="ECO:0000259" key="10">
    <source>
        <dbReference type="Pfam" id="PF00675"/>
    </source>
</evidence>
<reference evidence="13" key="1">
    <citation type="submission" date="2015-11" db="EMBL/GenBank/DDBJ databases">
        <authorList>
            <person name="Holder M.E."/>
            <person name="Ajami N.J."/>
            <person name="Petrosino J.F."/>
        </authorList>
    </citation>
    <scope>NUCLEOTIDE SEQUENCE [LARGE SCALE GENOMIC DNA]</scope>
    <source>
        <strain evidence="13">F0113</strain>
    </source>
</reference>
<dbReference type="Pfam" id="PF00675">
    <property type="entry name" value="Peptidase_M16"/>
    <property type="match status" value="1"/>
</dbReference>
<dbReference type="EMBL" id="CP013195">
    <property type="protein sequence ID" value="ALO49590.1"/>
    <property type="molecule type" value="Genomic_DNA"/>
</dbReference>
<dbReference type="InterPro" id="IPR001431">
    <property type="entry name" value="Pept_M16_Zn_BS"/>
</dbReference>
<evidence type="ECO:0000256" key="8">
    <source>
        <dbReference type="RuleBase" id="RU004447"/>
    </source>
</evidence>
<proteinExistence type="inferred from homology"/>
<evidence type="ECO:0000313" key="13">
    <source>
        <dbReference type="Proteomes" id="UP000056252"/>
    </source>
</evidence>
<comment type="similarity">
    <text evidence="2 8">Belongs to the peptidase M16 family.</text>
</comment>
<dbReference type="InterPro" id="IPR011765">
    <property type="entry name" value="Pept_M16_N"/>
</dbReference>
<dbReference type="InterPro" id="IPR011249">
    <property type="entry name" value="Metalloenz_LuxS/M16"/>
</dbReference>
<dbReference type="GO" id="GO:0046872">
    <property type="term" value="F:metal ion binding"/>
    <property type="evidence" value="ECO:0007669"/>
    <property type="project" value="UniProtKB-KW"/>
</dbReference>
<dbReference type="InterPro" id="IPR050626">
    <property type="entry name" value="Peptidase_M16"/>
</dbReference>
<protein>
    <submittedName>
        <fullName evidence="12">Peptidase M16</fullName>
    </submittedName>
</protein>
<feature type="domain" description="Peptidase M16 C-terminal" evidence="11">
    <location>
        <begin position="208"/>
        <end position="392"/>
    </location>
</feature>
<evidence type="ECO:0000313" key="12">
    <source>
        <dbReference type="EMBL" id="ALO49590.1"/>
    </source>
</evidence>
<evidence type="ECO:0000256" key="4">
    <source>
        <dbReference type="ARBA" id="ARBA00022723"/>
    </source>
</evidence>
<dbReference type="GO" id="GO:0004222">
    <property type="term" value="F:metalloendopeptidase activity"/>
    <property type="evidence" value="ECO:0007669"/>
    <property type="project" value="InterPro"/>
</dbReference>
<dbReference type="InterPro" id="IPR007863">
    <property type="entry name" value="Peptidase_M16_C"/>
</dbReference>
<dbReference type="AlphaFoldDB" id="A0A0S2KMS0"/>
<keyword evidence="9" id="KW-0732">Signal</keyword>
<evidence type="ECO:0000259" key="11">
    <source>
        <dbReference type="Pfam" id="PF05193"/>
    </source>
</evidence>